<protein>
    <submittedName>
        <fullName evidence="2">Uncharacterized protein</fullName>
    </submittedName>
</protein>
<dbReference type="AlphaFoldDB" id="A0A8X6XED1"/>
<accession>A0A8X6XED1</accession>
<evidence type="ECO:0000256" key="1">
    <source>
        <dbReference type="SAM" id="MobiDB-lite"/>
    </source>
</evidence>
<dbReference type="EMBL" id="BMAV01007383">
    <property type="protein sequence ID" value="GFY50276.1"/>
    <property type="molecule type" value="Genomic_DNA"/>
</dbReference>
<feature type="compositionally biased region" description="Basic and acidic residues" evidence="1">
    <location>
        <begin position="29"/>
        <end position="38"/>
    </location>
</feature>
<feature type="region of interest" description="Disordered" evidence="1">
    <location>
        <begin position="1"/>
        <end position="80"/>
    </location>
</feature>
<reference evidence="2" key="1">
    <citation type="submission" date="2020-08" db="EMBL/GenBank/DDBJ databases">
        <title>Multicomponent nature underlies the extraordinary mechanical properties of spider dragline silk.</title>
        <authorList>
            <person name="Kono N."/>
            <person name="Nakamura H."/>
            <person name="Mori M."/>
            <person name="Yoshida Y."/>
            <person name="Ohtoshi R."/>
            <person name="Malay A.D."/>
            <person name="Moran D.A.P."/>
            <person name="Tomita M."/>
            <person name="Numata K."/>
            <person name="Arakawa K."/>
        </authorList>
    </citation>
    <scope>NUCLEOTIDE SEQUENCE</scope>
</reference>
<feature type="compositionally biased region" description="Basic residues" evidence="1">
    <location>
        <begin position="19"/>
        <end position="28"/>
    </location>
</feature>
<evidence type="ECO:0000313" key="3">
    <source>
        <dbReference type="Proteomes" id="UP000886998"/>
    </source>
</evidence>
<name>A0A8X6XED1_9ARAC</name>
<evidence type="ECO:0000313" key="2">
    <source>
        <dbReference type="EMBL" id="GFY50276.1"/>
    </source>
</evidence>
<organism evidence="2 3">
    <name type="scientific">Trichonephila inaurata madagascariensis</name>
    <dbReference type="NCBI Taxonomy" id="2747483"/>
    <lineage>
        <taxon>Eukaryota</taxon>
        <taxon>Metazoa</taxon>
        <taxon>Ecdysozoa</taxon>
        <taxon>Arthropoda</taxon>
        <taxon>Chelicerata</taxon>
        <taxon>Arachnida</taxon>
        <taxon>Araneae</taxon>
        <taxon>Araneomorphae</taxon>
        <taxon>Entelegynae</taxon>
        <taxon>Araneoidea</taxon>
        <taxon>Nephilidae</taxon>
        <taxon>Trichonephila</taxon>
        <taxon>Trichonephila inaurata</taxon>
    </lineage>
</organism>
<keyword evidence="3" id="KW-1185">Reference proteome</keyword>
<dbReference type="Proteomes" id="UP000886998">
    <property type="component" value="Unassembled WGS sequence"/>
</dbReference>
<proteinExistence type="predicted"/>
<sequence>MLTIQEQVPETGAHSGTKGNKRREKTGKKRDQTKHEQSEGDGTGASFSSCETRVVQGRRIGTHRKHANRHTHTRRSEERGDRLHCTAEVFGLSEDEGNRGIGLLCAGRAAHFGPIQKHVTTPEWDWRCNRFFFPSLPCHSREVRRQLGC</sequence>
<feature type="compositionally biased region" description="Basic residues" evidence="1">
    <location>
        <begin position="60"/>
        <end position="73"/>
    </location>
</feature>
<comment type="caution">
    <text evidence="2">The sequence shown here is derived from an EMBL/GenBank/DDBJ whole genome shotgun (WGS) entry which is preliminary data.</text>
</comment>
<gene>
    <name evidence="2" type="ORF">TNIN_327111</name>
</gene>